<organism evidence="3 4">
    <name type="scientific">Cylicocyclus nassatus</name>
    <name type="common">Nematode worm</name>
    <dbReference type="NCBI Taxonomy" id="53992"/>
    <lineage>
        <taxon>Eukaryota</taxon>
        <taxon>Metazoa</taxon>
        <taxon>Ecdysozoa</taxon>
        <taxon>Nematoda</taxon>
        <taxon>Chromadorea</taxon>
        <taxon>Rhabditida</taxon>
        <taxon>Rhabditina</taxon>
        <taxon>Rhabditomorpha</taxon>
        <taxon>Strongyloidea</taxon>
        <taxon>Strongylidae</taxon>
        <taxon>Cylicocyclus</taxon>
    </lineage>
</organism>
<feature type="compositionally biased region" description="Polar residues" evidence="1">
    <location>
        <begin position="34"/>
        <end position="55"/>
    </location>
</feature>
<evidence type="ECO:0000256" key="2">
    <source>
        <dbReference type="SAM" id="SignalP"/>
    </source>
</evidence>
<dbReference type="AlphaFoldDB" id="A0AA36MBD6"/>
<accession>A0AA36MBD6</accession>
<keyword evidence="2" id="KW-0732">Signal</keyword>
<dbReference type="Proteomes" id="UP001176961">
    <property type="component" value="Unassembled WGS sequence"/>
</dbReference>
<feature type="region of interest" description="Disordered" evidence="1">
    <location>
        <begin position="20"/>
        <end position="55"/>
    </location>
</feature>
<proteinExistence type="predicted"/>
<feature type="chain" id="PRO_5041243517" evidence="2">
    <location>
        <begin position="20"/>
        <end position="55"/>
    </location>
</feature>
<name>A0AA36MBD6_CYLNA</name>
<gene>
    <name evidence="3" type="ORF">CYNAS_LOCUS16338</name>
</gene>
<comment type="caution">
    <text evidence="3">The sequence shown here is derived from an EMBL/GenBank/DDBJ whole genome shotgun (WGS) entry which is preliminary data.</text>
</comment>
<dbReference type="EMBL" id="CATQJL010000305">
    <property type="protein sequence ID" value="CAJ0604355.1"/>
    <property type="molecule type" value="Genomic_DNA"/>
</dbReference>
<evidence type="ECO:0000313" key="3">
    <source>
        <dbReference type="EMBL" id="CAJ0604355.1"/>
    </source>
</evidence>
<feature type="non-terminal residue" evidence="3">
    <location>
        <position position="55"/>
    </location>
</feature>
<protein>
    <submittedName>
        <fullName evidence="3">Uncharacterized protein</fullName>
    </submittedName>
</protein>
<sequence length="55" mass="5631">MTSYAIYLVLLASIVVTDGQGSETSNDVEHMGSFYTSGNNISPNATATGSGSNVT</sequence>
<reference evidence="3" key="1">
    <citation type="submission" date="2023-07" db="EMBL/GenBank/DDBJ databases">
        <authorList>
            <consortium name="CYATHOMIX"/>
        </authorList>
    </citation>
    <scope>NUCLEOTIDE SEQUENCE</scope>
    <source>
        <strain evidence="3">N/A</strain>
    </source>
</reference>
<evidence type="ECO:0000313" key="4">
    <source>
        <dbReference type="Proteomes" id="UP001176961"/>
    </source>
</evidence>
<keyword evidence="4" id="KW-1185">Reference proteome</keyword>
<evidence type="ECO:0000256" key="1">
    <source>
        <dbReference type="SAM" id="MobiDB-lite"/>
    </source>
</evidence>
<feature type="signal peptide" evidence="2">
    <location>
        <begin position="1"/>
        <end position="19"/>
    </location>
</feature>